<feature type="compositionally biased region" description="Low complexity" evidence="4">
    <location>
        <begin position="48"/>
        <end position="76"/>
    </location>
</feature>
<feature type="region of interest" description="Disordered" evidence="4">
    <location>
        <begin position="1146"/>
        <end position="1167"/>
    </location>
</feature>
<evidence type="ECO:0000256" key="3">
    <source>
        <dbReference type="ARBA" id="ARBA00023242"/>
    </source>
</evidence>
<dbReference type="GO" id="GO:0005655">
    <property type="term" value="C:nucleolar ribonuclease P complex"/>
    <property type="evidence" value="ECO:0007669"/>
    <property type="project" value="InterPro"/>
</dbReference>
<dbReference type="PANTHER" id="PTHR22731:SF3">
    <property type="entry name" value="RIBONUCLEASES P_MRP PROTEIN SUBUNIT POP1"/>
    <property type="match status" value="1"/>
</dbReference>
<keyword evidence="2" id="KW-0819">tRNA processing</keyword>
<dbReference type="InterPro" id="IPR039182">
    <property type="entry name" value="Pop1"/>
</dbReference>
<proteinExistence type="predicted"/>
<dbReference type="Pfam" id="PF22770">
    <property type="entry name" value="POP1_C"/>
    <property type="match status" value="1"/>
</dbReference>
<protein>
    <submittedName>
        <fullName evidence="8">Uncharacterized protein</fullName>
    </submittedName>
</protein>
<dbReference type="PANTHER" id="PTHR22731">
    <property type="entry name" value="RIBONUCLEASES P/MRP PROTEIN SUBUNIT POP1"/>
    <property type="match status" value="1"/>
</dbReference>
<reference evidence="8" key="1">
    <citation type="submission" date="2016-04" db="EMBL/GenBank/DDBJ databases">
        <authorList>
            <person name="Nguyen H.D."/>
            <person name="Samba Siva P."/>
            <person name="Cullis J."/>
            <person name="Levesque C.A."/>
            <person name="Hambleton S."/>
        </authorList>
    </citation>
    <scope>NUCLEOTIDE SEQUENCE</scope>
    <source>
        <strain evidence="8">DAOMC 236422</strain>
    </source>
</reference>
<dbReference type="InterPro" id="IPR012590">
    <property type="entry name" value="POPLD_dom"/>
</dbReference>
<feature type="compositionally biased region" description="Polar residues" evidence="4">
    <location>
        <begin position="580"/>
        <end position="593"/>
    </location>
</feature>
<feature type="compositionally biased region" description="Basic and acidic residues" evidence="4">
    <location>
        <begin position="553"/>
        <end position="562"/>
    </location>
</feature>
<feature type="domain" description="Pop1 N-terminal" evidence="5">
    <location>
        <begin position="107"/>
        <end position="312"/>
    </location>
</feature>
<reference evidence="8" key="2">
    <citation type="journal article" date="2019" name="IMA Fungus">
        <title>Genome sequencing and comparison of five Tilletia species to identify candidate genes for the detection of regulated species infecting wheat.</title>
        <authorList>
            <person name="Nguyen H.D.T."/>
            <person name="Sultana T."/>
            <person name="Kesanakurti P."/>
            <person name="Hambleton S."/>
        </authorList>
    </citation>
    <scope>NUCLEOTIDE SEQUENCE</scope>
    <source>
        <strain evidence="8">DAOMC 236422</strain>
    </source>
</reference>
<evidence type="ECO:0000313" key="8">
    <source>
        <dbReference type="EMBL" id="KAE8270027.1"/>
    </source>
</evidence>
<dbReference type="EMBL" id="LWDG02000067">
    <property type="protein sequence ID" value="KAE8270027.1"/>
    <property type="molecule type" value="Genomic_DNA"/>
</dbReference>
<evidence type="ECO:0000259" key="5">
    <source>
        <dbReference type="Pfam" id="PF06978"/>
    </source>
</evidence>
<dbReference type="GO" id="GO:0000172">
    <property type="term" value="C:ribonuclease MRP complex"/>
    <property type="evidence" value="ECO:0007669"/>
    <property type="project" value="InterPro"/>
</dbReference>
<name>A0A8X7T5S8_9BASI</name>
<dbReference type="GO" id="GO:0001682">
    <property type="term" value="P:tRNA 5'-leader removal"/>
    <property type="evidence" value="ECO:0007669"/>
    <property type="project" value="InterPro"/>
</dbReference>
<dbReference type="Proteomes" id="UP000078113">
    <property type="component" value="Unassembled WGS sequence"/>
</dbReference>
<comment type="subcellular location">
    <subcellularLocation>
        <location evidence="1">Nucleus</location>
    </subcellularLocation>
</comment>
<evidence type="ECO:0000313" key="9">
    <source>
        <dbReference type="Proteomes" id="UP000078113"/>
    </source>
</evidence>
<evidence type="ECO:0000256" key="1">
    <source>
        <dbReference type="ARBA" id="ARBA00004123"/>
    </source>
</evidence>
<organism evidence="8 9">
    <name type="scientific">Tilletia walkeri</name>
    <dbReference type="NCBI Taxonomy" id="117179"/>
    <lineage>
        <taxon>Eukaryota</taxon>
        <taxon>Fungi</taxon>
        <taxon>Dikarya</taxon>
        <taxon>Basidiomycota</taxon>
        <taxon>Ustilaginomycotina</taxon>
        <taxon>Exobasidiomycetes</taxon>
        <taxon>Tilletiales</taxon>
        <taxon>Tilletiaceae</taxon>
        <taxon>Tilletia</taxon>
    </lineage>
</organism>
<evidence type="ECO:0000256" key="4">
    <source>
        <dbReference type="SAM" id="MobiDB-lite"/>
    </source>
</evidence>
<dbReference type="AlphaFoldDB" id="A0A8X7T5S8"/>
<feature type="region of interest" description="Disordered" evidence="4">
    <location>
        <begin position="1"/>
        <end position="76"/>
    </location>
</feature>
<dbReference type="Pfam" id="PF08170">
    <property type="entry name" value="POPLD"/>
    <property type="match status" value="1"/>
</dbReference>
<evidence type="ECO:0000256" key="2">
    <source>
        <dbReference type="ARBA" id="ARBA00022694"/>
    </source>
</evidence>
<dbReference type="InterPro" id="IPR009723">
    <property type="entry name" value="Pop1_N"/>
</dbReference>
<feature type="region of interest" description="Disordered" evidence="4">
    <location>
        <begin position="543"/>
        <end position="593"/>
    </location>
</feature>
<accession>A0A8X7T5S8</accession>
<keyword evidence="3" id="KW-0539">Nucleus</keyword>
<sequence>MAAQGISAGKRKRGSDGDGSGSGDGGGGISKNARRRTLIQQARHIDVAPLPSASASSTATASTAGRTAGAGTPGQGALLNSTSSALKLTYQPTPATLPTHLALSTHIQARSYQLSSFQRALLSARTAANTRAWQLLPRHARRRAASHNLLRLPKRMRNKAASELKASNTLALRKAQIRRRFGDDTPLSRARKRTAILLLRAAKNSKLSRGTSSELKSNTVTSLARASQSAADRPSHWLETHLWHTKRFHISSSSRSDPKHGRDMGAVQRAEAVTHPPFALAYRPHMKGHRAAVRASREQCTLRDVSWWANVRLCVRIAPSESTSSETAMMQVDNEGASTSQMRGQAQSSAMHLLRQAGAREGWQQEWTSGVRMCYTALLGPAPPSNSETVKIDNGKGKARQLDEPVELESGAPLCHALFPLNIVWLPNVAERGISPTQANIKNAAKSKTSRQRKGIRERAAAEDTGVSDGALKGQPASSSLNAPLAAGSQKQKVVSYDDDEDDMDAMMNAQAGEEEDDMDAYMNAQGGEGEYADEDEDVLHADGTDSKVQSQSEKKEEEETKSRRRYRRSRKKKKKNKSGTAKASSGTISVSTDTSAAEDGVMILLQTHPACIPHLLNTLRQKAYTLPTPSSEGRIIVELEELDVAPSAGVAVGRGRPALQPDQGRRANVGALLRRVECEKKKRQGVLSSSSKGVRKRSEGAAVVIEKGREGTSRMEGFNAFELIGPEAGRVLLGVLKPVARTAGAKLDALQRLVDPDVHSSLPEGWVLSLDVYDPRLSFPPKLPKRSEVKKDGETAATAAACGVDGSTETTEIAYGRLLREGGSLPKLSKGTIDKRRAKNLIPGTPLKPAADDDIVPITIIRRTLTSSLPISASATFPRPTESPRDHPNPMDGFTLLVPRGWGSAFFHSLSYPSPTPVKVIGLSQARQAILESGCTLSFPHDWAHAGGGGGGGGTTLFERWAERLGEEEWKEWKRRPPAKRENWDAKGVRWPFGPCFQQEGEKGQEGEGESMWMVFVKNAVRIARSGVRRDGEADRLLSMVFAGRSDDDDDETGVGGSPWLCCVRSLALALFDASSSTTLGDPVWAGRSLPLAFVPIRLQACRKGIFGQWAEIHLPSSAEEAAKWRGVLVAMENDRKRGERLAEELGPWTPPAPAKTRPFSLQPRSTHVGTVTSGDYALTQGRGSAVGVISLVAWLELCAREPAVEEGEKKKKRKKRNEIPKEALVFVRERTSEMYRLASVEVLVP</sequence>
<feature type="compositionally biased region" description="Basic residues" evidence="4">
    <location>
        <begin position="563"/>
        <end position="578"/>
    </location>
</feature>
<dbReference type="InterPro" id="IPR055079">
    <property type="entry name" value="POP1_C"/>
</dbReference>
<evidence type="ECO:0000259" key="6">
    <source>
        <dbReference type="Pfam" id="PF08170"/>
    </source>
</evidence>
<feature type="domain" description="POP1 C-terminal" evidence="7">
    <location>
        <begin position="1140"/>
        <end position="1246"/>
    </location>
</feature>
<feature type="domain" description="POPLD" evidence="6">
    <location>
        <begin position="894"/>
        <end position="996"/>
    </location>
</feature>
<feature type="compositionally biased region" description="Gly residues" evidence="4">
    <location>
        <begin position="17"/>
        <end position="29"/>
    </location>
</feature>
<comment type="caution">
    <text evidence="8">The sequence shown here is derived from an EMBL/GenBank/DDBJ whole genome shotgun (WGS) entry which is preliminary data.</text>
</comment>
<keyword evidence="9" id="KW-1185">Reference proteome</keyword>
<dbReference type="Pfam" id="PF06978">
    <property type="entry name" value="POP1_N"/>
    <property type="match status" value="1"/>
</dbReference>
<gene>
    <name evidence="8" type="ORF">A4X09_0g2317</name>
</gene>
<feature type="region of interest" description="Disordered" evidence="4">
    <location>
        <begin position="440"/>
        <end position="501"/>
    </location>
</feature>
<evidence type="ECO:0000259" key="7">
    <source>
        <dbReference type="Pfam" id="PF22770"/>
    </source>
</evidence>
<feature type="compositionally biased region" description="Low complexity" evidence="4">
    <location>
        <begin position="476"/>
        <end position="489"/>
    </location>
</feature>